<dbReference type="AlphaFoldDB" id="A0A380TGX2"/>
<gene>
    <name evidence="2" type="ORF">DF3PB_350014</name>
</gene>
<evidence type="ECO:0008006" key="3">
    <source>
        <dbReference type="Google" id="ProtNLM"/>
    </source>
</evidence>
<accession>A0A380TGX2</accession>
<keyword evidence="1" id="KW-0812">Transmembrane</keyword>
<proteinExistence type="predicted"/>
<evidence type="ECO:0000256" key="1">
    <source>
        <dbReference type="SAM" id="Phobius"/>
    </source>
</evidence>
<keyword evidence="1" id="KW-0472">Membrane</keyword>
<name>A0A380TGX2_9ZZZZ</name>
<feature type="transmembrane region" description="Helical" evidence="1">
    <location>
        <begin position="7"/>
        <end position="29"/>
    </location>
</feature>
<protein>
    <recommendedName>
        <fullName evidence="3">N-ATPase, AtpR subunit</fullName>
    </recommendedName>
</protein>
<feature type="transmembrane region" description="Helical" evidence="1">
    <location>
        <begin position="49"/>
        <end position="76"/>
    </location>
</feature>
<keyword evidence="1" id="KW-1133">Transmembrane helix</keyword>
<dbReference type="EMBL" id="UIDG01000279">
    <property type="protein sequence ID" value="SUS06939.1"/>
    <property type="molecule type" value="Genomic_DNA"/>
</dbReference>
<reference evidence="2" key="1">
    <citation type="submission" date="2018-07" db="EMBL/GenBank/DDBJ databases">
        <authorList>
            <person name="Quirk P.G."/>
            <person name="Krulwich T.A."/>
        </authorList>
    </citation>
    <scope>NUCLEOTIDE SEQUENCE</scope>
</reference>
<organism evidence="2">
    <name type="scientific">metagenome</name>
    <dbReference type="NCBI Taxonomy" id="256318"/>
    <lineage>
        <taxon>unclassified sequences</taxon>
        <taxon>metagenomes</taxon>
    </lineage>
</organism>
<evidence type="ECO:0000313" key="2">
    <source>
        <dbReference type="EMBL" id="SUS06939.1"/>
    </source>
</evidence>
<sequence length="88" mass="9139">METTELVLSYAALGLIVGFGYYGSMQWIAMLAAGGAPAWTGKLVGGLRLAAAIVFFLWLASIGALHVLSAFAGFLVGRQISFSLGGIE</sequence>